<evidence type="ECO:0000256" key="3">
    <source>
        <dbReference type="ARBA" id="ARBA00029848"/>
    </source>
</evidence>
<dbReference type="KEGG" id="ttt:THITE_2084589"/>
<evidence type="ECO:0000313" key="7">
    <source>
        <dbReference type="Proteomes" id="UP000008181"/>
    </source>
</evidence>
<gene>
    <name evidence="6" type="ORF">THITE_2084589</name>
</gene>
<dbReference type="STRING" id="578455.G2QWA4"/>
<evidence type="ECO:0000256" key="4">
    <source>
        <dbReference type="ARBA" id="ARBA00032215"/>
    </source>
</evidence>
<dbReference type="InterPro" id="IPR003194">
    <property type="entry name" value="TFIIA_gsu"/>
</dbReference>
<evidence type="ECO:0000313" key="6">
    <source>
        <dbReference type="EMBL" id="AEO63079.1"/>
    </source>
</evidence>
<dbReference type="Pfam" id="PF02268">
    <property type="entry name" value="TFIIA_gamma_N"/>
    <property type="match status" value="1"/>
</dbReference>
<proteinExistence type="predicted"/>
<evidence type="ECO:0000256" key="1">
    <source>
        <dbReference type="ARBA" id="ARBA00019928"/>
    </source>
</evidence>
<reference evidence="6 7" key="1">
    <citation type="journal article" date="2011" name="Nat. Biotechnol.">
        <title>Comparative genomic analysis of the thermophilic biomass-degrading fungi Myceliophthora thermophila and Thielavia terrestris.</title>
        <authorList>
            <person name="Berka R.M."/>
            <person name="Grigoriev I.V."/>
            <person name="Otillar R."/>
            <person name="Salamov A."/>
            <person name="Grimwood J."/>
            <person name="Reid I."/>
            <person name="Ishmael N."/>
            <person name="John T."/>
            <person name="Darmond C."/>
            <person name="Moisan M.-C."/>
            <person name="Henrissat B."/>
            <person name="Coutinho P.M."/>
            <person name="Lombard V."/>
            <person name="Natvig D.O."/>
            <person name="Lindquist E."/>
            <person name="Schmutz J."/>
            <person name="Lucas S."/>
            <person name="Harris P."/>
            <person name="Powlowski J."/>
            <person name="Bellemare A."/>
            <person name="Taylor D."/>
            <person name="Butler G."/>
            <person name="de Vries R.P."/>
            <person name="Allijn I.E."/>
            <person name="van den Brink J."/>
            <person name="Ushinsky S."/>
            <person name="Storms R."/>
            <person name="Powell A.J."/>
            <person name="Paulsen I.T."/>
            <person name="Elbourne L.D.H."/>
            <person name="Baker S.E."/>
            <person name="Magnuson J."/>
            <person name="LaBoissiere S."/>
            <person name="Clutterbuck A.J."/>
            <person name="Martinez D."/>
            <person name="Wogulis M."/>
            <person name="de Leon A.L."/>
            <person name="Rey M.W."/>
            <person name="Tsang A."/>
        </authorList>
    </citation>
    <scope>NUCLEOTIDE SEQUENCE [LARGE SCALE GENOMIC DNA]</scope>
    <source>
        <strain evidence="7">ATCC 38088 / NRRL 8126</strain>
    </source>
</reference>
<dbReference type="InterPro" id="IPR009083">
    <property type="entry name" value="TFIIA_a-hlx"/>
</dbReference>
<dbReference type="PANTHER" id="PTHR10966">
    <property type="entry name" value="TRANSCRIPTION INITIATION FACTOR IIA SUBUNIT 2"/>
    <property type="match status" value="1"/>
</dbReference>
<protein>
    <recommendedName>
        <fullName evidence="1">Transcription initiation factor IIA subunit 2</fullName>
    </recommendedName>
    <alternativeName>
        <fullName evidence="4">General transcription factor IIA subunit 2</fullName>
    </alternativeName>
    <alternativeName>
        <fullName evidence="3">Transcription initiation factor IIA small chain</fullName>
    </alternativeName>
</protein>
<keyword evidence="7" id="KW-1185">Reference proteome</keyword>
<dbReference type="GO" id="GO:0005672">
    <property type="term" value="C:transcription factor TFIIA complex"/>
    <property type="evidence" value="ECO:0007669"/>
    <property type="project" value="InterPro"/>
</dbReference>
<dbReference type="InterPro" id="IPR015872">
    <property type="entry name" value="TFIIA_gsu_N"/>
</dbReference>
<accession>G2QWA4</accession>
<dbReference type="RefSeq" id="XP_003649415.1">
    <property type="nucleotide sequence ID" value="XM_003649367.1"/>
</dbReference>
<dbReference type="SUPFAM" id="SSF47396">
    <property type="entry name" value="Transcription factor IIA (TFIIA), alpha-helical domain"/>
    <property type="match status" value="1"/>
</dbReference>
<feature type="domain" description="Transcription initiation factor IIA gamma subunit N-terminal" evidence="5">
    <location>
        <begin position="7"/>
        <end position="45"/>
    </location>
</feature>
<name>G2QWA4_THETT</name>
<dbReference type="HOGENOM" id="CLU_1876868_0_0_1"/>
<dbReference type="Proteomes" id="UP000008181">
    <property type="component" value="Chromosome 1"/>
</dbReference>
<dbReference type="Gene3D" id="1.10.287.190">
    <property type="entry name" value="Transcription factor IIA gamma subunit, alpha-helical domain"/>
    <property type="match status" value="1"/>
</dbReference>
<dbReference type="AlphaFoldDB" id="G2QWA4"/>
<comment type="function">
    <text evidence="2">TFIIA is a component of the transcription machinery of RNA polymerase II and plays an important role in transcriptional activation. TFIIA in a complex with TBP mediates transcriptional activity.</text>
</comment>
<dbReference type="EMBL" id="CP003009">
    <property type="protein sequence ID" value="AEO63079.1"/>
    <property type="molecule type" value="Genomic_DNA"/>
</dbReference>
<organism evidence="6 7">
    <name type="scientific">Thermothielavioides terrestris (strain ATCC 38088 / NRRL 8126)</name>
    <name type="common">Thielavia terrestris</name>
    <dbReference type="NCBI Taxonomy" id="578455"/>
    <lineage>
        <taxon>Eukaryota</taxon>
        <taxon>Fungi</taxon>
        <taxon>Dikarya</taxon>
        <taxon>Ascomycota</taxon>
        <taxon>Pezizomycotina</taxon>
        <taxon>Sordariomycetes</taxon>
        <taxon>Sordariomycetidae</taxon>
        <taxon>Sordariales</taxon>
        <taxon>Chaetomiaceae</taxon>
        <taxon>Thermothielavioides</taxon>
        <taxon>Thermothielavioides terrestris</taxon>
    </lineage>
</organism>
<evidence type="ECO:0000256" key="2">
    <source>
        <dbReference type="ARBA" id="ARBA00024733"/>
    </source>
</evidence>
<dbReference type="GeneID" id="11516881"/>
<sequence>MADNSVYDKCTLLTALTDALDDLILEQKIEPQLANIVVSKMRKVMVHKFGALVRNSGTVEITGQLLSYNHYDHIWIFRLRDAKLVLATAPEGRAMIPRPTIDAGKLNIACGPSKMASEENALAEMRRRNRGVWMCR</sequence>
<dbReference type="GO" id="GO:0006367">
    <property type="term" value="P:transcription initiation at RNA polymerase II promoter"/>
    <property type="evidence" value="ECO:0007669"/>
    <property type="project" value="InterPro"/>
</dbReference>
<evidence type="ECO:0000259" key="5">
    <source>
        <dbReference type="Pfam" id="PF02268"/>
    </source>
</evidence>